<feature type="compositionally biased region" description="Basic residues" evidence="1">
    <location>
        <begin position="1352"/>
        <end position="1361"/>
    </location>
</feature>
<feature type="region of interest" description="Disordered" evidence="1">
    <location>
        <begin position="215"/>
        <end position="258"/>
    </location>
</feature>
<feature type="compositionally biased region" description="Low complexity" evidence="1">
    <location>
        <begin position="636"/>
        <end position="645"/>
    </location>
</feature>
<dbReference type="Proteomes" id="UP001218218">
    <property type="component" value="Unassembled WGS sequence"/>
</dbReference>
<feature type="compositionally biased region" description="Acidic residues" evidence="1">
    <location>
        <begin position="217"/>
        <end position="245"/>
    </location>
</feature>
<evidence type="ECO:0000313" key="2">
    <source>
        <dbReference type="EMBL" id="KAJ7308723.1"/>
    </source>
</evidence>
<protein>
    <recommendedName>
        <fullName evidence="4">SWIM-type domain-containing protein</fullName>
    </recommendedName>
</protein>
<reference evidence="2" key="1">
    <citation type="submission" date="2023-03" db="EMBL/GenBank/DDBJ databases">
        <title>Massive genome expansion in bonnet fungi (Mycena s.s.) driven by repeated elements and novel gene families across ecological guilds.</title>
        <authorList>
            <consortium name="Lawrence Berkeley National Laboratory"/>
            <person name="Harder C.B."/>
            <person name="Miyauchi S."/>
            <person name="Viragh M."/>
            <person name="Kuo A."/>
            <person name="Thoen E."/>
            <person name="Andreopoulos B."/>
            <person name="Lu D."/>
            <person name="Skrede I."/>
            <person name="Drula E."/>
            <person name="Henrissat B."/>
            <person name="Morin E."/>
            <person name="Kohler A."/>
            <person name="Barry K."/>
            <person name="LaButti K."/>
            <person name="Morin E."/>
            <person name="Salamov A."/>
            <person name="Lipzen A."/>
            <person name="Mereny Z."/>
            <person name="Hegedus B."/>
            <person name="Baldrian P."/>
            <person name="Stursova M."/>
            <person name="Weitz H."/>
            <person name="Taylor A."/>
            <person name="Grigoriev I.V."/>
            <person name="Nagy L.G."/>
            <person name="Martin F."/>
            <person name="Kauserud H."/>
        </authorList>
    </citation>
    <scope>NUCLEOTIDE SEQUENCE</scope>
    <source>
        <strain evidence="2">CBHHK002</strain>
    </source>
</reference>
<feature type="compositionally biased region" description="Polar residues" evidence="1">
    <location>
        <begin position="1336"/>
        <end position="1351"/>
    </location>
</feature>
<feature type="region of interest" description="Disordered" evidence="1">
    <location>
        <begin position="17"/>
        <end position="39"/>
    </location>
</feature>
<sequence length="1361" mass="153964">MIVPCGRCGSLSLPPSIISMPAKKKKSNGEAPRPRGRPAIVWAKKGKAKAKAVIESLFGSGSPAPASESSALEPASGAGGVVLSAEQARMVLLAGEEYGVPSDPRPTKSTPYWLQNIAHEENGQTLVAVVRTEDLPKWFHDQKNDYQPKDHDESQIVELTWFGHPGDSPHDIRARKLVVRWVDHLHAEHELRIRAIKEVRPVWRWNYWCTGVHDRPEDDEEEDFESNDGEGGGAEDVDSNADEDGGITSDSSGSAQLVRRGRWERCQSGVRLQFEITADDLAVAKIWQKNQHNDVSPKQLKLLMFSRLLRLQIMDRFRRYGYGSKATTVQQDLVQQFLLPNSSGTSDSLPQHRVPSTTQIRAMLSTSRQQIRMHRNPFHATHLMVKRNARDMYFYTPHDFNQPDDKSNFAVAITDDFSLDSTLLNTEGPNGTLFMDSTHRLHNENRAATTVLCTANEAKHVMPGVYLISANIKARTIKGWFVETIRKLEARSREIADDKTKILYRDTTTVNRLFDRSQHIAANGFDFMNINIDKSRSEYNGITEALRELGIRNYCIRLCQFHVVFAILRFDFDDGAHGLGFSVPVAIKAQILVLFRILQRCRSRDRWDDAKRTFYAGLQALLGDVDTETMAQAAAAEQAVGEEAGSTSQSKQGNGRKRRGTARPRTKAAKAAGRSFFEVVKEYFDKNWFIEPWIDSFTDIGMPPGQSRDDTWNTNNFAETAFKQFNAIFLGNKHNKRIDQLASIILNHHLPFFRFFPTPDRPLSKELVALHHSANRLWETEMVDATTDTETFTVSRIDARQLIKHTVVLSPLSCTCNHYQQTGKACVDIIAARLMRSNGPAKSWKDVEARTEKRVITTRTKRGKKGHRAQKLPHDETVFSEVTNSFQKLRAWEEEEKSNELEPSFGEFQVVTSSGRPANAKPLRPWRRKQVYAAAGRYGYSPRFVKKRGPAKRSRLHWNSLLPAFRRNNNPRRAAYMHHVRRHAMMGVLALNNVDAASKSVQNPTTAFNIQTNISAASGEFAAPNDNDEFLNAEDHALTQLNGLQWINDDYELRLDEMGVFLAFFNACSIAIDNGIIFLCGGVDNPFAAALRSMDWTQPLSVEQLRQGHMSVLADLVASRRNNHVKHIIFFDVRYHHWTTFYHSLATNPPALSWFNTLRQPDVETPPGDIQDQIVLHQFFLRFRPQGPPMQVPVPLHPIYLDLQQDSYTCGFWVVYLGLSFLLDFEPINSAARDLNIKELVCPIYIAFLADEHGVPVSLLYNLVTPFRPRVDLSQLPPDTIISYRPILFSMCLASMLDPSLATHTAKDISNARIRIANRLNQAIRSCDQNAKALRQSVSRVPTPTPSQQHSLRGRFPHGCT</sequence>
<feature type="region of interest" description="Disordered" evidence="1">
    <location>
        <begin position="1335"/>
        <end position="1361"/>
    </location>
</feature>
<evidence type="ECO:0000313" key="3">
    <source>
        <dbReference type="Proteomes" id="UP001218218"/>
    </source>
</evidence>
<accession>A0AAD6Z628</accession>
<proteinExistence type="predicted"/>
<keyword evidence="3" id="KW-1185">Reference proteome</keyword>
<feature type="compositionally biased region" description="Basic residues" evidence="1">
    <location>
        <begin position="654"/>
        <end position="668"/>
    </location>
</feature>
<feature type="region of interest" description="Disordered" evidence="1">
    <location>
        <begin position="636"/>
        <end position="669"/>
    </location>
</feature>
<evidence type="ECO:0000256" key="1">
    <source>
        <dbReference type="SAM" id="MobiDB-lite"/>
    </source>
</evidence>
<comment type="caution">
    <text evidence="2">The sequence shown here is derived from an EMBL/GenBank/DDBJ whole genome shotgun (WGS) entry which is preliminary data.</text>
</comment>
<evidence type="ECO:0008006" key="4">
    <source>
        <dbReference type="Google" id="ProtNLM"/>
    </source>
</evidence>
<organism evidence="2 3">
    <name type="scientific">Mycena albidolilacea</name>
    <dbReference type="NCBI Taxonomy" id="1033008"/>
    <lineage>
        <taxon>Eukaryota</taxon>
        <taxon>Fungi</taxon>
        <taxon>Dikarya</taxon>
        <taxon>Basidiomycota</taxon>
        <taxon>Agaricomycotina</taxon>
        <taxon>Agaricomycetes</taxon>
        <taxon>Agaricomycetidae</taxon>
        <taxon>Agaricales</taxon>
        <taxon>Marasmiineae</taxon>
        <taxon>Mycenaceae</taxon>
        <taxon>Mycena</taxon>
    </lineage>
</organism>
<name>A0AAD6Z628_9AGAR</name>
<dbReference type="EMBL" id="JARIHO010000084">
    <property type="protein sequence ID" value="KAJ7308723.1"/>
    <property type="molecule type" value="Genomic_DNA"/>
</dbReference>
<gene>
    <name evidence="2" type="ORF">DFH08DRAFT_488600</name>
</gene>